<dbReference type="PANTHER" id="PTHR43233">
    <property type="entry name" value="FAMILY N-ACETYLTRANSFERASE, PUTATIVE (AFU_ORTHOLOGUE AFUA_6G03350)-RELATED"/>
    <property type="match status" value="1"/>
</dbReference>
<dbReference type="InterPro" id="IPR016181">
    <property type="entry name" value="Acyl_CoA_acyltransferase"/>
</dbReference>
<dbReference type="SUPFAM" id="SSF55729">
    <property type="entry name" value="Acyl-CoA N-acyltransferases (Nat)"/>
    <property type="match status" value="1"/>
</dbReference>
<dbReference type="CDD" id="cd04301">
    <property type="entry name" value="NAT_SF"/>
    <property type="match status" value="1"/>
</dbReference>
<gene>
    <name evidence="2" type="ORF">D0433_10935</name>
</gene>
<accession>A0A395LY04</accession>
<dbReference type="GO" id="GO:0016747">
    <property type="term" value="F:acyltransferase activity, transferring groups other than amino-acyl groups"/>
    <property type="evidence" value="ECO:0007669"/>
    <property type="project" value="InterPro"/>
</dbReference>
<dbReference type="Proteomes" id="UP000266389">
    <property type="component" value="Unassembled WGS sequence"/>
</dbReference>
<dbReference type="InterPro" id="IPR053144">
    <property type="entry name" value="Acetyltransferase_Butenolide"/>
</dbReference>
<proteinExistence type="predicted"/>
<dbReference type="PANTHER" id="PTHR43233:SF1">
    <property type="entry name" value="FAMILY N-ACETYLTRANSFERASE, PUTATIVE (AFU_ORTHOLOGUE AFUA_6G03350)-RELATED"/>
    <property type="match status" value="1"/>
</dbReference>
<dbReference type="AlphaFoldDB" id="A0A395LY04"/>
<evidence type="ECO:0000313" key="3">
    <source>
        <dbReference type="Proteomes" id="UP000266389"/>
    </source>
</evidence>
<feature type="domain" description="N-acetyltransferase" evidence="1">
    <location>
        <begin position="12"/>
        <end position="156"/>
    </location>
</feature>
<comment type="caution">
    <text evidence="2">The sequence shown here is derived from an EMBL/GenBank/DDBJ whole genome shotgun (WGS) entry which is preliminary data.</text>
</comment>
<name>A0A395LY04_9BACT</name>
<dbReference type="PROSITE" id="PS51186">
    <property type="entry name" value="GNAT"/>
    <property type="match status" value="1"/>
</dbReference>
<dbReference type="Gene3D" id="3.40.630.30">
    <property type="match status" value="1"/>
</dbReference>
<organism evidence="2 3">
    <name type="scientific">Candidatus Thermochlorobacter aerophilus</name>
    <dbReference type="NCBI Taxonomy" id="1868324"/>
    <lineage>
        <taxon>Bacteria</taxon>
        <taxon>Pseudomonadati</taxon>
        <taxon>Chlorobiota</taxon>
        <taxon>Chlorobiia</taxon>
        <taxon>Chlorobiales</taxon>
        <taxon>Candidatus Thermochlorobacteriaceae</taxon>
        <taxon>Candidatus Thermochlorobacter</taxon>
    </lineage>
</organism>
<protein>
    <submittedName>
        <fullName evidence="2">N-acetyltransferase</fullName>
    </submittedName>
</protein>
<sequence length="169" mass="19138">MTTSSTSQSSRYLVSTDKSLLNLDVIHGFLTNCHWAKGISRELVARSIEHSLCFGVYEVLPDGRLQQAGFARVISDYATFAYLSDVFILEDYRGQDLSVLLLEKIMSHPDLQGLRRWLLVTTYAHGLYEKFGFSAPAHPEKFMEIFIPNLYEKEAALTALIKEEKSAVK</sequence>
<dbReference type="Pfam" id="PF13508">
    <property type="entry name" value="Acetyltransf_7"/>
    <property type="match status" value="1"/>
</dbReference>
<evidence type="ECO:0000259" key="1">
    <source>
        <dbReference type="PROSITE" id="PS51186"/>
    </source>
</evidence>
<dbReference type="InterPro" id="IPR000182">
    <property type="entry name" value="GNAT_dom"/>
</dbReference>
<dbReference type="EMBL" id="PHFL01000065">
    <property type="protein sequence ID" value="RFM23440.1"/>
    <property type="molecule type" value="Genomic_DNA"/>
</dbReference>
<evidence type="ECO:0000313" key="2">
    <source>
        <dbReference type="EMBL" id="RFM23440.1"/>
    </source>
</evidence>
<keyword evidence="2" id="KW-0808">Transferase</keyword>
<reference evidence="2 3" key="1">
    <citation type="journal article" date="2011" name="ISME J.">
        <title>Community ecology of hot spring cyanobacterial mats: predominant populations and their functional potential.</title>
        <authorList>
            <person name="Klatt C.G."/>
            <person name="Wood J.M."/>
            <person name="Rusch D.B."/>
            <person name="Bateson M.M."/>
            <person name="Hamamura N."/>
            <person name="Heidelberg J.F."/>
            <person name="Grossman A.R."/>
            <person name="Bhaya D."/>
            <person name="Cohan F.M."/>
            <person name="Kuhl M."/>
            <person name="Bryant D.A."/>
            <person name="Ward D.M."/>
        </authorList>
    </citation>
    <scope>NUCLEOTIDE SEQUENCE [LARGE SCALE GENOMIC DNA]</scope>
    <source>
        <strain evidence="2">OS</strain>
    </source>
</reference>